<feature type="region of interest" description="Disordered" evidence="6">
    <location>
        <begin position="1334"/>
        <end position="1361"/>
    </location>
</feature>
<evidence type="ECO:0000256" key="5">
    <source>
        <dbReference type="ARBA" id="ARBA00023088"/>
    </source>
</evidence>
<feature type="region of interest" description="Disordered" evidence="6">
    <location>
        <begin position="1252"/>
        <end position="1276"/>
    </location>
</feature>
<feature type="compositionally biased region" description="Polar residues" evidence="6">
    <location>
        <begin position="1636"/>
        <end position="1646"/>
    </location>
</feature>
<evidence type="ECO:0000256" key="2">
    <source>
        <dbReference type="ARBA" id="ARBA00022512"/>
    </source>
</evidence>
<dbReference type="RefSeq" id="WP_096591329.1">
    <property type="nucleotide sequence ID" value="NZ_MWUU01000002.1"/>
</dbReference>
<accession>A0A2A4H024</accession>
<feature type="compositionally biased region" description="Low complexity" evidence="6">
    <location>
        <begin position="224"/>
        <end position="247"/>
    </location>
</feature>
<dbReference type="Pfam" id="PF04650">
    <property type="entry name" value="YSIRK_signal"/>
    <property type="match status" value="1"/>
</dbReference>
<keyword evidence="5" id="KW-0572">Peptidoglycan-anchor</keyword>
<name>A0A2A4H024_9STAP</name>
<feature type="region of interest" description="Disordered" evidence="6">
    <location>
        <begin position="907"/>
        <end position="926"/>
    </location>
</feature>
<reference evidence="9 10" key="1">
    <citation type="journal article" date="2017" name="PLoS ONE">
        <title>Development of a real-time PCR for detection of Staphylococcus pseudintermedius using a novel automated comparison of whole-genome sequences.</title>
        <authorList>
            <person name="Verstappen K.M."/>
            <person name="Huijbregts L."/>
            <person name="Spaninks M."/>
            <person name="Wagenaar J.A."/>
            <person name="Fluit A.C."/>
            <person name="Duim B."/>
        </authorList>
    </citation>
    <scope>NUCLEOTIDE SEQUENCE [LARGE SCALE GENOMIC DNA]</scope>
    <source>
        <strain evidence="9 10">215070706401-1</strain>
    </source>
</reference>
<dbReference type="Pfam" id="PF18957">
    <property type="entry name" value="RibLong"/>
    <property type="match status" value="1"/>
</dbReference>
<sequence>MNKSKEKQFNFLSKRQNRYAIRRFSAGIASVLVGTALFFGVHTSEASAAEQDQTSEAKQTPPDVSDTADTLTETNEKAAQVPTTAPHPSTEEVKQKTTDLNAPSEPSPQTVEQSNEAQPTEILTNDAASTPEAPVKEQPNDAQATDESNNVTPKNDTEQQANNETSTRNTKTTDETTTEETKTETSIKEKVTEENATEKTPQEDTPHSEAVPKNEKDTTEKQATESSTSETSTTETSTTDTATQKQESPSLENPTDQTQMKTTQPQTTETPKLTEEELEDLLTETSFENMDATTRALYLDLLKDYTNKQDALKPAATVKTRNQSDKVTASKTKAWPSDVVPESEVEIPADAIANGYVGSATDATNAAHTLSGRAWVLGHGTPATMANGLKPVPEGTKVHLQWIDTDGATSPIYTAKTTNRLSPVDGSQVGPGAYAFDLRQGWTDANGKHHLYSATKGQRYKLWIDDFRTKDGNINTMLRVSGGFIPGTFADSVTHNNMGQFPLVGTNMQRTGIFMTTIPGEEYLTAKHVVNDSKGATANPAVTMIEDNYVSGKLWVETGYGDYSNSATGPNFNSKDKAAAGYKVVMTSLTDTGAKAYDAHVNHLPEKDRAAAAHKLLTAHPEYMSVTVVGTTNERGEYTLRFPKGTLNKDHLYGYVLNPDGDIVTSYSGFTSPEFRRPNYDLATVPQTAPYYRPIRHAWTNVNFAVMEATHAQINIKNFDATSNPGHRGQAAYVDITGMPHTSLPTRVQWKDSTGKVVQNSGPVTSEAEAERKGQFTIPTDAKSGDVYTVELVVGDSVTASDSLIVHVNEDAAKYQPVYPAVTVEPGQSVTIPAPKNADGKALPNGTTFEKGYHVPTWVTVNGDGSIIVKPGKHVTEDDYGIPVIVTYPDGSRNTIFAPVTVQEKEPMASEYEPTTEGVTKPFGTPVTSDDVTSSIHIPNFPVEGQQPTATVDDETQLPDGTTEGQVDVGVTVTYPDGTTDHIKVPVVTNKQPDGDKYDPTTTGVTKPFGEPVTSTDVTSSIHIPNFPIEGQQPTATVDDETQLPDGTVEGRVDVGVTVTYPDGTTDHITVPVVTQKQPDNEKYEPTTTGITKVYGTPTTAAEVTGSVRIPHFPVDGKQPVVTVNDPRQLPNGKKEGQINVPVTVTYPDGTKDHMTVPVITGKQADNEKYDPITLGVVKNYGDPTTAADVTDSIQIPTYPVGGQQPVATVDDETQLPDGTTEGEVDIPVTVTYPDGTQDHITVPVFTNQQQDNQKYEPTSEGVTKDYGIPTGVDDVLDTVTVPDYPVDREEQPVKTVDAPDRLPDGTTEGQVLVGVTVTYPDGSKDHIKVPVVTNPPKDNVRYEPTTDGITKPFGEPTTADDVTSAVKIPNFPTEGDQPIVTVINPKQLPNGKKEGQTNVGVTVTYPDGTTDYFTVPVVTTQQSDSDKYTPTTEGITKPFGVPTNADEVEDAVHIPGYPTDAEAPGVTVKDVMQLPDGSVGATVDVDVIVTYPDGTTDEIIVPVTTESSDDEGGHGSSGSSAGGSAPGSNGPTVRPSIKLTGLKGFVSHFAGPTVNHQQADSDKYSPTSEGVTKAHGTPVTTTDVTGSVHDSDGSTTELTVPVTSGSATTIQLETTDSNGVKSTLTTVDAVDTQTENVSTTKNDTPTADDVPTVAQGHETDASATRAQQPVRDKVITMPTVAHGSKQANHDGENASNQANDTTEKVTPVTTIAASVENSDVIPTHLATAPHAQVTQHVGTSAESTAKEEVKQLPETGENKKQAGALLGGLIAVIGGLLIFGRRRNEKKD</sequence>
<feature type="compositionally biased region" description="Low complexity" evidence="6">
    <location>
        <begin position="255"/>
        <end position="271"/>
    </location>
</feature>
<dbReference type="NCBIfam" id="TIGR01168">
    <property type="entry name" value="YSIRK_signal"/>
    <property type="match status" value="1"/>
</dbReference>
<feature type="region of interest" description="Disordered" evidence="6">
    <location>
        <begin position="1424"/>
        <end position="1444"/>
    </location>
</feature>
<dbReference type="Pfam" id="PF00746">
    <property type="entry name" value="Gram_pos_anchor"/>
    <property type="match status" value="1"/>
</dbReference>
<dbReference type="InterPro" id="IPR044055">
    <property type="entry name" value="RibLong"/>
</dbReference>
<feature type="compositionally biased region" description="Polar residues" evidence="6">
    <location>
        <begin position="1555"/>
        <end position="1571"/>
    </location>
</feature>
<keyword evidence="3" id="KW-0964">Secreted</keyword>
<dbReference type="Proteomes" id="UP000218335">
    <property type="component" value="Unassembled WGS sequence"/>
</dbReference>
<keyword evidence="7" id="KW-1133">Transmembrane helix</keyword>
<feature type="transmembrane region" description="Helical" evidence="7">
    <location>
        <begin position="1763"/>
        <end position="1781"/>
    </location>
</feature>
<proteinExistence type="predicted"/>
<feature type="domain" description="Gram-positive cocci surface proteins LPxTG" evidence="8">
    <location>
        <begin position="1753"/>
        <end position="1789"/>
    </location>
</feature>
<feature type="compositionally biased region" description="Gly residues" evidence="6">
    <location>
        <begin position="1515"/>
        <end position="1526"/>
    </location>
</feature>
<feature type="region of interest" description="Disordered" evidence="6">
    <location>
        <begin position="1636"/>
        <end position="1669"/>
    </location>
</feature>
<feature type="region of interest" description="Disordered" evidence="6">
    <location>
        <begin position="988"/>
        <end position="1017"/>
    </location>
</feature>
<evidence type="ECO:0000259" key="8">
    <source>
        <dbReference type="PROSITE" id="PS50847"/>
    </source>
</evidence>
<dbReference type="PROSITE" id="PS50847">
    <property type="entry name" value="GRAM_POS_ANCHORING"/>
    <property type="match status" value="1"/>
</dbReference>
<keyword evidence="2" id="KW-0134">Cell wall</keyword>
<evidence type="ECO:0000313" key="10">
    <source>
        <dbReference type="Proteomes" id="UP000218335"/>
    </source>
</evidence>
<feature type="compositionally biased region" description="Polar residues" evidence="6">
    <location>
        <begin position="47"/>
        <end position="58"/>
    </location>
</feature>
<keyword evidence="7" id="KW-0812">Transmembrane</keyword>
<feature type="compositionally biased region" description="Polar residues" evidence="6">
    <location>
        <begin position="1424"/>
        <end position="1435"/>
    </location>
</feature>
<evidence type="ECO:0000313" key="9">
    <source>
        <dbReference type="EMBL" id="PCF56754.1"/>
    </source>
</evidence>
<feature type="region of interest" description="Disordered" evidence="6">
    <location>
        <begin position="1499"/>
        <end position="1538"/>
    </location>
</feature>
<dbReference type="NCBIfam" id="TIGR01167">
    <property type="entry name" value="LPXTG_anchor"/>
    <property type="match status" value="1"/>
</dbReference>
<dbReference type="InterPro" id="IPR059115">
    <property type="entry name" value="Rib"/>
</dbReference>
<keyword evidence="7" id="KW-0472">Membrane</keyword>
<keyword evidence="4" id="KW-0732">Signal</keyword>
<evidence type="ECO:0000256" key="4">
    <source>
        <dbReference type="ARBA" id="ARBA00022729"/>
    </source>
</evidence>
<evidence type="ECO:0000256" key="6">
    <source>
        <dbReference type="SAM" id="MobiDB-lite"/>
    </source>
</evidence>
<feature type="compositionally biased region" description="Polar residues" evidence="6">
    <location>
        <begin position="107"/>
        <end position="128"/>
    </location>
</feature>
<dbReference type="InterPro" id="IPR005877">
    <property type="entry name" value="YSIRK_signal_dom"/>
</dbReference>
<dbReference type="EMBL" id="MWUU01000002">
    <property type="protein sequence ID" value="PCF56754.1"/>
    <property type="molecule type" value="Genomic_DNA"/>
</dbReference>
<feature type="region of interest" description="Disordered" evidence="6">
    <location>
        <begin position="1553"/>
        <end position="1601"/>
    </location>
</feature>
<feature type="region of interest" description="Disordered" evidence="6">
    <location>
        <begin position="1683"/>
        <end position="1705"/>
    </location>
</feature>
<comment type="caution">
    <text evidence="9">The sequence shown here is derived from an EMBL/GenBank/DDBJ whole genome shotgun (WGS) entry which is preliminary data.</text>
</comment>
<feature type="compositionally biased region" description="Basic and acidic residues" evidence="6">
    <location>
        <begin position="171"/>
        <end position="223"/>
    </location>
</feature>
<gene>
    <name evidence="9" type="ORF">B5C08_01600</name>
</gene>
<dbReference type="InterPro" id="IPR019931">
    <property type="entry name" value="LPXTG_anchor"/>
</dbReference>
<dbReference type="NCBIfam" id="NF038186">
    <property type="entry name" value="YPDG_rpt"/>
    <property type="match status" value="1"/>
</dbReference>
<organism evidence="9 10">
    <name type="scientific">Staphylococcus delphini</name>
    <dbReference type="NCBI Taxonomy" id="53344"/>
    <lineage>
        <taxon>Bacteria</taxon>
        <taxon>Bacillati</taxon>
        <taxon>Bacillota</taxon>
        <taxon>Bacilli</taxon>
        <taxon>Bacillales</taxon>
        <taxon>Staphylococcaceae</taxon>
        <taxon>Staphylococcus</taxon>
        <taxon>Staphylococcus intermedius group</taxon>
    </lineage>
</organism>
<feature type="region of interest" description="Disordered" evidence="6">
    <location>
        <begin position="47"/>
        <end position="275"/>
    </location>
</feature>
<comment type="subcellular location">
    <subcellularLocation>
        <location evidence="1">Secreted</location>
        <location evidence="1">Cell wall</location>
        <topology evidence="1">Peptidoglycan-anchor</topology>
    </subcellularLocation>
</comment>
<dbReference type="Pfam" id="PF08428">
    <property type="entry name" value="Rib"/>
    <property type="match status" value="7"/>
</dbReference>
<evidence type="ECO:0000256" key="1">
    <source>
        <dbReference type="ARBA" id="ARBA00004168"/>
    </source>
</evidence>
<protein>
    <recommendedName>
        <fullName evidence="8">Gram-positive cocci surface proteins LPxTG domain-containing protein</fullName>
    </recommendedName>
</protein>
<evidence type="ECO:0000256" key="3">
    <source>
        <dbReference type="ARBA" id="ARBA00022525"/>
    </source>
</evidence>
<evidence type="ECO:0000256" key="7">
    <source>
        <dbReference type="SAM" id="Phobius"/>
    </source>
</evidence>
<feature type="compositionally biased region" description="Polar residues" evidence="6">
    <location>
        <begin position="140"/>
        <end position="163"/>
    </location>
</feature>